<organism evidence="2 3">
    <name type="scientific">Alcanivorax sediminis</name>
    <dbReference type="NCBI Taxonomy" id="2663008"/>
    <lineage>
        <taxon>Bacteria</taxon>
        <taxon>Pseudomonadati</taxon>
        <taxon>Pseudomonadota</taxon>
        <taxon>Gammaproteobacteria</taxon>
        <taxon>Oceanospirillales</taxon>
        <taxon>Alcanivoracaceae</taxon>
        <taxon>Alcanivorax</taxon>
    </lineage>
</organism>
<proteinExistence type="predicted"/>
<keyword evidence="1" id="KW-0732">Signal</keyword>
<comment type="caution">
    <text evidence="2">The sequence shown here is derived from an EMBL/GenBank/DDBJ whole genome shotgun (WGS) entry which is preliminary data.</text>
</comment>
<evidence type="ECO:0000313" key="3">
    <source>
        <dbReference type="Proteomes" id="UP000469421"/>
    </source>
</evidence>
<accession>A0A6N7LRC9</accession>
<dbReference type="Proteomes" id="UP000469421">
    <property type="component" value="Unassembled WGS sequence"/>
</dbReference>
<evidence type="ECO:0000313" key="2">
    <source>
        <dbReference type="EMBL" id="MQX52937.1"/>
    </source>
</evidence>
<feature type="signal peptide" evidence="1">
    <location>
        <begin position="1"/>
        <end position="22"/>
    </location>
</feature>
<protein>
    <recommendedName>
        <fullName evidence="4">DUF2946 domain-containing protein</fullName>
    </recommendedName>
</protein>
<dbReference type="AlphaFoldDB" id="A0A6N7LRC9"/>
<keyword evidence="3" id="KW-1185">Reference proteome</keyword>
<gene>
    <name evidence="2" type="ORF">GFN93_06720</name>
</gene>
<feature type="chain" id="PRO_5026654344" description="DUF2946 domain-containing protein" evidence="1">
    <location>
        <begin position="23"/>
        <end position="98"/>
    </location>
</feature>
<dbReference type="EMBL" id="WIRE01000001">
    <property type="protein sequence ID" value="MQX52937.1"/>
    <property type="molecule type" value="Genomic_DNA"/>
</dbReference>
<reference evidence="2 3" key="1">
    <citation type="submission" date="2019-10" db="EMBL/GenBank/DDBJ databases">
        <title>Alcanivorax sp.PA15-N-34 draft genome sequence.</title>
        <authorList>
            <person name="Liao X."/>
            <person name="Shao Z."/>
        </authorList>
    </citation>
    <scope>NUCLEOTIDE SEQUENCE [LARGE SCALE GENOMIC DNA]</scope>
    <source>
        <strain evidence="2 3">PA15-N-34</strain>
    </source>
</reference>
<evidence type="ECO:0000256" key="1">
    <source>
        <dbReference type="SAM" id="SignalP"/>
    </source>
</evidence>
<evidence type="ECO:0008006" key="4">
    <source>
        <dbReference type="Google" id="ProtNLM"/>
    </source>
</evidence>
<sequence>MMRSRLPFTLALALLCAQLIFAWHSASHIDPQGDPHQQALLVADCDLCAHGHGFVALPVASLPVAPTAAPVIGDDQPQASFTATSILPARARAPPHYA</sequence>
<dbReference type="RefSeq" id="WP_153499963.1">
    <property type="nucleotide sequence ID" value="NZ_JBMZXE010000244.1"/>
</dbReference>
<name>A0A6N7LRC9_9GAMM</name>